<organism evidence="2 3">
    <name type="scientific">Gambusia affinis</name>
    <name type="common">Western mosquitofish</name>
    <name type="synonym">Heterandria affinis</name>
    <dbReference type="NCBI Taxonomy" id="33528"/>
    <lineage>
        <taxon>Eukaryota</taxon>
        <taxon>Metazoa</taxon>
        <taxon>Chordata</taxon>
        <taxon>Craniata</taxon>
        <taxon>Vertebrata</taxon>
        <taxon>Euteleostomi</taxon>
        <taxon>Actinopterygii</taxon>
        <taxon>Neopterygii</taxon>
        <taxon>Teleostei</taxon>
        <taxon>Neoteleostei</taxon>
        <taxon>Acanthomorphata</taxon>
        <taxon>Ovalentaria</taxon>
        <taxon>Atherinomorphae</taxon>
        <taxon>Cyprinodontiformes</taxon>
        <taxon>Poeciliidae</taxon>
        <taxon>Poeciliinae</taxon>
        <taxon>Gambusia</taxon>
    </lineage>
</organism>
<proteinExistence type="predicted"/>
<feature type="compositionally biased region" description="Basic and acidic residues" evidence="1">
    <location>
        <begin position="44"/>
        <end position="53"/>
    </location>
</feature>
<sequence>MSPIRSSSGCGSDWRRHGSAARSPGLGVIKHGSAWRTRGCQARRLGDMEHRQPGDLPGALTRPPLSASVGTCRGAAAAPGGSNK</sequence>
<dbReference type="Proteomes" id="UP000250572">
    <property type="component" value="Unassembled WGS sequence"/>
</dbReference>
<feature type="compositionally biased region" description="Polar residues" evidence="1">
    <location>
        <begin position="1"/>
        <end position="10"/>
    </location>
</feature>
<evidence type="ECO:0000313" key="3">
    <source>
        <dbReference type="Proteomes" id="UP000250572"/>
    </source>
</evidence>
<evidence type="ECO:0000256" key="1">
    <source>
        <dbReference type="SAM" id="MobiDB-lite"/>
    </source>
</evidence>
<name>A0A315W736_GAMAF</name>
<reference evidence="2 3" key="1">
    <citation type="journal article" date="2018" name="G3 (Bethesda)">
        <title>A High-Quality Reference Genome for the Invasive Mosquitofish Gambusia affinis Using a Chicago Library.</title>
        <authorList>
            <person name="Hoffberg S.L."/>
            <person name="Troendle N.J."/>
            <person name="Glenn T.C."/>
            <person name="Mahmud O."/>
            <person name="Louha S."/>
            <person name="Chalopin D."/>
            <person name="Bennetzen J.L."/>
            <person name="Mauricio R."/>
        </authorList>
    </citation>
    <scope>NUCLEOTIDE SEQUENCE [LARGE SCALE GENOMIC DNA]</scope>
    <source>
        <strain evidence="2">NE01/NJP1002.9</strain>
        <tissue evidence="2">Muscle</tissue>
    </source>
</reference>
<protein>
    <submittedName>
        <fullName evidence="2">Uncharacterized protein</fullName>
    </submittedName>
</protein>
<accession>A0A315W736</accession>
<keyword evidence="3" id="KW-1185">Reference proteome</keyword>
<dbReference type="EMBL" id="NHOQ01000347">
    <property type="protein sequence ID" value="PWA30713.1"/>
    <property type="molecule type" value="Genomic_DNA"/>
</dbReference>
<feature type="region of interest" description="Disordered" evidence="1">
    <location>
        <begin position="1"/>
        <end position="84"/>
    </location>
</feature>
<comment type="caution">
    <text evidence="2">The sequence shown here is derived from an EMBL/GenBank/DDBJ whole genome shotgun (WGS) entry which is preliminary data.</text>
</comment>
<evidence type="ECO:0000313" key="2">
    <source>
        <dbReference type="EMBL" id="PWA30713.1"/>
    </source>
</evidence>
<dbReference type="AlphaFoldDB" id="A0A315W736"/>
<gene>
    <name evidence="2" type="ORF">CCH79_00009315</name>
</gene>